<dbReference type="InterPro" id="IPR016032">
    <property type="entry name" value="Sig_transdc_resp-reg_C-effctor"/>
</dbReference>
<reference evidence="2 3" key="1">
    <citation type="submission" date="2021-03" db="EMBL/GenBank/DDBJ databases">
        <authorList>
            <person name="So Y."/>
        </authorList>
    </citation>
    <scope>NUCLEOTIDE SEQUENCE [LARGE SCALE GENOMIC DNA]</scope>
    <source>
        <strain evidence="2 3">SSH11</strain>
    </source>
</reference>
<feature type="domain" description="HTH luxR-type" evidence="1">
    <location>
        <begin position="337"/>
        <end position="394"/>
    </location>
</feature>
<gene>
    <name evidence="2" type="ORF">J8J14_16890</name>
</gene>
<dbReference type="InterPro" id="IPR036388">
    <property type="entry name" value="WH-like_DNA-bd_sf"/>
</dbReference>
<proteinExistence type="predicted"/>
<dbReference type="SMART" id="SM00421">
    <property type="entry name" value="HTH_LUXR"/>
    <property type="match status" value="1"/>
</dbReference>
<dbReference type="RefSeq" id="WP_209380721.1">
    <property type="nucleotide sequence ID" value="NZ_JAGIZB010000017.1"/>
</dbReference>
<dbReference type="EMBL" id="JAGIZB010000017">
    <property type="protein sequence ID" value="MBP0446454.1"/>
    <property type="molecule type" value="Genomic_DNA"/>
</dbReference>
<dbReference type="Proteomes" id="UP000681594">
    <property type="component" value="Unassembled WGS sequence"/>
</dbReference>
<accession>A0ABS4AJR4</accession>
<organism evidence="2 3">
    <name type="scientific">Pararoseomonas baculiformis</name>
    <dbReference type="NCBI Taxonomy" id="2820812"/>
    <lineage>
        <taxon>Bacteria</taxon>
        <taxon>Pseudomonadati</taxon>
        <taxon>Pseudomonadota</taxon>
        <taxon>Alphaproteobacteria</taxon>
        <taxon>Acetobacterales</taxon>
        <taxon>Acetobacteraceae</taxon>
        <taxon>Pararoseomonas</taxon>
    </lineage>
</organism>
<evidence type="ECO:0000313" key="2">
    <source>
        <dbReference type="EMBL" id="MBP0446454.1"/>
    </source>
</evidence>
<dbReference type="Gene3D" id="1.10.10.10">
    <property type="entry name" value="Winged helix-like DNA-binding domain superfamily/Winged helix DNA-binding domain"/>
    <property type="match status" value="1"/>
</dbReference>
<evidence type="ECO:0000313" key="3">
    <source>
        <dbReference type="Proteomes" id="UP000681594"/>
    </source>
</evidence>
<keyword evidence="3" id="KW-1185">Reference proteome</keyword>
<name>A0ABS4AJR4_9PROT</name>
<dbReference type="InterPro" id="IPR000792">
    <property type="entry name" value="Tscrpt_reg_LuxR_C"/>
</dbReference>
<protein>
    <recommendedName>
        <fullName evidence="1">HTH luxR-type domain-containing protein</fullName>
    </recommendedName>
</protein>
<evidence type="ECO:0000259" key="1">
    <source>
        <dbReference type="SMART" id="SM00421"/>
    </source>
</evidence>
<comment type="caution">
    <text evidence="2">The sequence shown here is derived from an EMBL/GenBank/DDBJ whole genome shotgun (WGS) entry which is preliminary data.</text>
</comment>
<sequence>MAKPPPSPATPPRPILDLAALAYDAAAGEACWHDVAQALTTALGATGTSLWVGDAEAGRVDILRAIPGAAPVYTTQRYGPDPWIRGFLAAARPAMAEGAPPIILGPGDLPDEAYRRSDFYAGFARQLGPSHLVGNLALQGEPGCMPMGFHRPEGSPPFGAEEQAALGALFPHLRRALRLRQRLRQSAAGPHHATAALEALPIAAIAVDADLRIARTNAAAEALLRAGTGLRLLRVAPPPSPVRLGAARSTESSELARLVRRIAQASGQDNIQGGSLRISPPDPEGGPPLAVLATPLPAHLIAVPPGNRQGRLPGLVLLAIREIGIPRSPSPWILADLFGLSAAEASVAIALAGGATAEAVAAQRRVGLATVRAQIRTILEKTGASGLRDLERILATLGDGRPGPRPVPAPRPDD</sequence>
<dbReference type="SUPFAM" id="SSF46894">
    <property type="entry name" value="C-terminal effector domain of the bipartite response regulators"/>
    <property type="match status" value="1"/>
</dbReference>